<evidence type="ECO:0000313" key="1">
    <source>
        <dbReference type="EMBL" id="KKL71892.1"/>
    </source>
</evidence>
<name>A0A0F9H9R2_9ZZZZ</name>
<gene>
    <name evidence="1" type="ORF">LCGC14_2090350</name>
</gene>
<reference evidence="1" key="1">
    <citation type="journal article" date="2015" name="Nature">
        <title>Complex archaea that bridge the gap between prokaryotes and eukaryotes.</title>
        <authorList>
            <person name="Spang A."/>
            <person name="Saw J.H."/>
            <person name="Jorgensen S.L."/>
            <person name="Zaremba-Niedzwiedzka K."/>
            <person name="Martijn J."/>
            <person name="Lind A.E."/>
            <person name="van Eijk R."/>
            <person name="Schleper C."/>
            <person name="Guy L."/>
            <person name="Ettema T.J."/>
        </authorList>
    </citation>
    <scope>NUCLEOTIDE SEQUENCE</scope>
</reference>
<organism evidence="1">
    <name type="scientific">marine sediment metagenome</name>
    <dbReference type="NCBI Taxonomy" id="412755"/>
    <lineage>
        <taxon>unclassified sequences</taxon>
        <taxon>metagenomes</taxon>
        <taxon>ecological metagenomes</taxon>
    </lineage>
</organism>
<dbReference type="EMBL" id="LAZR01025446">
    <property type="protein sequence ID" value="KKL71892.1"/>
    <property type="molecule type" value="Genomic_DNA"/>
</dbReference>
<protein>
    <submittedName>
        <fullName evidence="1">Uncharacterized protein</fullName>
    </submittedName>
</protein>
<feature type="non-terminal residue" evidence="1">
    <location>
        <position position="1"/>
    </location>
</feature>
<sequence>QKCGLKIILTDKLTRQSNEDMFRVIGRQAGDAMARKKDTDLIALFTAFGGSLGTAGASLTLQNLTGCIDFAKRNKFPAPVYAVQHPSTLYDVSLNSTIIPSLTQGLPNGLDEKLLKDFYKFMVNQVAVFEDGNISIDGSDDAIGAIFSKNAACYIESVGYDGRQQRDESLRATEQIVLADYGVFELDDGYGASMTYDAAANSTTA</sequence>
<comment type="caution">
    <text evidence="1">The sequence shown here is derived from an EMBL/GenBank/DDBJ whole genome shotgun (WGS) entry which is preliminary data.</text>
</comment>
<dbReference type="AlphaFoldDB" id="A0A0F9H9R2"/>
<proteinExistence type="predicted"/>
<accession>A0A0F9H9R2</accession>
<dbReference type="Pfam" id="PF25209">
    <property type="entry name" value="Phage_capsid_4"/>
    <property type="match status" value="1"/>
</dbReference>